<organism evidence="8 9">
    <name type="scientific">Actinopolyspora alba</name>
    <dbReference type="NCBI Taxonomy" id="673379"/>
    <lineage>
        <taxon>Bacteria</taxon>
        <taxon>Bacillati</taxon>
        <taxon>Actinomycetota</taxon>
        <taxon>Actinomycetes</taxon>
        <taxon>Actinopolysporales</taxon>
        <taxon>Actinopolysporaceae</taxon>
        <taxon>Actinopolyspora</taxon>
        <taxon>Actinopolyspora alba group</taxon>
    </lineage>
</organism>
<comment type="subcellular location">
    <subcellularLocation>
        <location evidence="1">Cell membrane</location>
        <topology evidence="1">Multi-pass membrane protein</topology>
    </subcellularLocation>
</comment>
<keyword evidence="9" id="KW-1185">Reference proteome</keyword>
<dbReference type="AlphaFoldDB" id="A0A1I1XFL8"/>
<feature type="region of interest" description="Disordered" evidence="6">
    <location>
        <begin position="323"/>
        <end position="403"/>
    </location>
</feature>
<evidence type="ECO:0000313" key="9">
    <source>
        <dbReference type="Proteomes" id="UP000198716"/>
    </source>
</evidence>
<dbReference type="PANTHER" id="PTHR30213:SF0">
    <property type="entry name" value="UPF0761 MEMBRANE PROTEIN YIHY"/>
    <property type="match status" value="1"/>
</dbReference>
<feature type="transmembrane region" description="Helical" evidence="7">
    <location>
        <begin position="194"/>
        <end position="220"/>
    </location>
</feature>
<dbReference type="RefSeq" id="WP_092927168.1">
    <property type="nucleotide sequence ID" value="NZ_FOMZ01000007.1"/>
</dbReference>
<dbReference type="Proteomes" id="UP000198716">
    <property type="component" value="Unassembled WGS sequence"/>
</dbReference>
<gene>
    <name evidence="8" type="ORF">SAMN04487819_107122</name>
</gene>
<sequence length="403" mass="44373">MNPSSNRDGRERPRSRASGPRHLVVRTLRKSWNDDIFSESAAAAFWQTLSLPPLLLGLLGSLGFVGEWLGPEVVETMQRRVVGFAGTIFSDTVVDRIIRPTVADILTGGRTRVVSVAFLLSLWAGSSALASLIDSITLAYDQYMVRNAIWQRVLALLLYLVSLVAAMLILPLTALGPRWLLDVLPEWLRADVTVLIRLLYFPVTGVLLVLALATLYKLALPRKLPWHRGLPGALLAMVVFLCSSVGLRLYITWVTSTGYTYGALATPIAFLLFAFFIGFAVVGGAQFNNAIQHTWPAGMTRRERRRWRRLEMQRAAQRLRTERGYDAWRGGTGHDRTEHERTGYDRTARDREHGTSSEESGATTNSAPTTGDSDGARGPDSPGAGPGAEPPHRGRPSTEPNSD</sequence>
<dbReference type="Pfam" id="PF03631">
    <property type="entry name" value="Virul_fac_BrkB"/>
    <property type="match status" value="1"/>
</dbReference>
<feature type="transmembrane region" description="Helical" evidence="7">
    <location>
        <begin position="259"/>
        <end position="282"/>
    </location>
</feature>
<proteinExistence type="predicted"/>
<dbReference type="GO" id="GO:0005886">
    <property type="term" value="C:plasma membrane"/>
    <property type="evidence" value="ECO:0007669"/>
    <property type="project" value="UniProtKB-SubCell"/>
</dbReference>
<evidence type="ECO:0000256" key="5">
    <source>
        <dbReference type="ARBA" id="ARBA00023136"/>
    </source>
</evidence>
<protein>
    <submittedName>
        <fullName evidence="8">Membrane protein</fullName>
    </submittedName>
</protein>
<dbReference type="EMBL" id="FOMZ01000007">
    <property type="protein sequence ID" value="SFE05951.1"/>
    <property type="molecule type" value="Genomic_DNA"/>
</dbReference>
<evidence type="ECO:0000256" key="2">
    <source>
        <dbReference type="ARBA" id="ARBA00022475"/>
    </source>
</evidence>
<feature type="transmembrane region" description="Helical" evidence="7">
    <location>
        <begin position="153"/>
        <end position="174"/>
    </location>
</feature>
<evidence type="ECO:0000313" key="8">
    <source>
        <dbReference type="EMBL" id="SFE05951.1"/>
    </source>
</evidence>
<keyword evidence="5 7" id="KW-0472">Membrane</keyword>
<dbReference type="PANTHER" id="PTHR30213">
    <property type="entry name" value="INNER MEMBRANE PROTEIN YHJD"/>
    <property type="match status" value="1"/>
</dbReference>
<name>A0A1I1XFL8_9ACTN</name>
<dbReference type="InterPro" id="IPR017039">
    <property type="entry name" value="Virul_fac_BrkB"/>
</dbReference>
<evidence type="ECO:0000256" key="6">
    <source>
        <dbReference type="SAM" id="MobiDB-lite"/>
    </source>
</evidence>
<keyword evidence="3 7" id="KW-0812">Transmembrane</keyword>
<evidence type="ECO:0000256" key="1">
    <source>
        <dbReference type="ARBA" id="ARBA00004651"/>
    </source>
</evidence>
<evidence type="ECO:0000256" key="4">
    <source>
        <dbReference type="ARBA" id="ARBA00022989"/>
    </source>
</evidence>
<accession>A0A1I1XFL8</accession>
<keyword evidence="2" id="KW-1003">Cell membrane</keyword>
<evidence type="ECO:0000256" key="3">
    <source>
        <dbReference type="ARBA" id="ARBA00022692"/>
    </source>
</evidence>
<feature type="compositionally biased region" description="Polar residues" evidence="6">
    <location>
        <begin position="357"/>
        <end position="372"/>
    </location>
</feature>
<feature type="compositionally biased region" description="Basic and acidic residues" evidence="6">
    <location>
        <begin position="323"/>
        <end position="356"/>
    </location>
</feature>
<reference evidence="9" key="1">
    <citation type="submission" date="2016-10" db="EMBL/GenBank/DDBJ databases">
        <authorList>
            <person name="Varghese N."/>
            <person name="Submissions S."/>
        </authorList>
    </citation>
    <scope>NUCLEOTIDE SEQUENCE [LARGE SCALE GENOMIC DNA]</scope>
    <source>
        <strain evidence="9">DSM 45004</strain>
    </source>
</reference>
<keyword evidence="4 7" id="KW-1133">Transmembrane helix</keyword>
<evidence type="ECO:0000256" key="7">
    <source>
        <dbReference type="SAM" id="Phobius"/>
    </source>
</evidence>
<feature type="transmembrane region" description="Helical" evidence="7">
    <location>
        <begin position="232"/>
        <end position="253"/>
    </location>
</feature>